<dbReference type="Gene3D" id="1.10.260.40">
    <property type="entry name" value="lambda repressor-like DNA-binding domains"/>
    <property type="match status" value="1"/>
</dbReference>
<dbReference type="InterPro" id="IPR025997">
    <property type="entry name" value="SBP_2_dom"/>
</dbReference>
<dbReference type="GO" id="GO:0003700">
    <property type="term" value="F:DNA-binding transcription factor activity"/>
    <property type="evidence" value="ECO:0007669"/>
    <property type="project" value="TreeGrafter"/>
</dbReference>
<dbReference type="PANTHER" id="PTHR30146">
    <property type="entry name" value="LACI-RELATED TRANSCRIPTIONAL REPRESSOR"/>
    <property type="match status" value="1"/>
</dbReference>
<keyword evidence="1" id="KW-0805">Transcription regulation</keyword>
<sequence>MRPTAKDLAEAAGVSLATVDRVLNDRPNVSKKAARLVTEAIERIGFVRNPAAVNLARSRIYRFRFLLPMAGDQYLQELLEKVDEAREALRSDLTDVDVVQIPTTDPHAVAKYLSGLQSEEVDGIAVMAPESPQVRDAMARLIERGIKVVQFLSGQEKLKTADFVGIDNFAAGATAGKLIGRFLSHEPGKIMIIAETMMAQDSIERRLGFDSIINERFPHLCPLPSAETYGDERRASLVIQRMLEHNPQINAVYVLSAEARLPISTIAQFADLRRLTVVVHERTPFSEEALRDERIDAIIAQNPGHAVRSAIRIMRARLEAREPLASQEKIRIEILLKENL</sequence>
<organism evidence="5 6">
    <name type="scientific">Ciceribacter sichuanensis</name>
    <dbReference type="NCBI Taxonomy" id="2949647"/>
    <lineage>
        <taxon>Bacteria</taxon>
        <taxon>Pseudomonadati</taxon>
        <taxon>Pseudomonadota</taxon>
        <taxon>Alphaproteobacteria</taxon>
        <taxon>Hyphomicrobiales</taxon>
        <taxon>Rhizobiaceae</taxon>
        <taxon>Ciceribacter</taxon>
    </lineage>
</organism>
<reference evidence="5" key="1">
    <citation type="submission" date="2022-06" db="EMBL/GenBank/DDBJ databases">
        <authorList>
            <person name="Sun Q."/>
        </authorList>
    </citation>
    <scope>NUCLEOTIDE SEQUENCE</scope>
    <source>
        <strain evidence="5">S101</strain>
    </source>
</reference>
<gene>
    <name evidence="5" type="ORF">NBH21_23025</name>
</gene>
<dbReference type="RefSeq" id="WP_250913139.1">
    <property type="nucleotide sequence ID" value="NZ_JAMXLX010000010.1"/>
</dbReference>
<evidence type="ECO:0000313" key="6">
    <source>
        <dbReference type="Proteomes" id="UP001155380"/>
    </source>
</evidence>
<dbReference type="PANTHER" id="PTHR30146:SF152">
    <property type="entry name" value="TRANSCRIPTIONAL REGULATORY PROTEIN"/>
    <property type="match status" value="1"/>
</dbReference>
<dbReference type="Gene3D" id="3.40.50.2300">
    <property type="match status" value="2"/>
</dbReference>
<keyword evidence="2 5" id="KW-0238">DNA-binding</keyword>
<name>A0AAJ1C0P6_9HYPH</name>
<dbReference type="AlphaFoldDB" id="A0AAJ1C0P6"/>
<dbReference type="EMBL" id="JAMXLX010000010">
    <property type="protein sequence ID" value="MCO5959653.1"/>
    <property type="molecule type" value="Genomic_DNA"/>
</dbReference>
<dbReference type="Pfam" id="PF13407">
    <property type="entry name" value="Peripla_BP_4"/>
    <property type="match status" value="1"/>
</dbReference>
<evidence type="ECO:0000256" key="2">
    <source>
        <dbReference type="ARBA" id="ARBA00023125"/>
    </source>
</evidence>
<proteinExistence type="predicted"/>
<dbReference type="SUPFAM" id="SSF53822">
    <property type="entry name" value="Periplasmic binding protein-like I"/>
    <property type="match status" value="1"/>
</dbReference>
<evidence type="ECO:0000256" key="1">
    <source>
        <dbReference type="ARBA" id="ARBA00023015"/>
    </source>
</evidence>
<feature type="domain" description="HTH lacI-type" evidence="4">
    <location>
        <begin position="3"/>
        <end position="57"/>
    </location>
</feature>
<dbReference type="CDD" id="cd06307">
    <property type="entry name" value="PBP1_sugar_binding"/>
    <property type="match status" value="1"/>
</dbReference>
<keyword evidence="3" id="KW-0804">Transcription</keyword>
<dbReference type="Pfam" id="PF00356">
    <property type="entry name" value="LacI"/>
    <property type="match status" value="1"/>
</dbReference>
<accession>A0AAJ1C0P6</accession>
<protein>
    <submittedName>
        <fullName evidence="5">LacI family DNA-binding transcriptional regulator</fullName>
    </submittedName>
</protein>
<dbReference type="InterPro" id="IPR010982">
    <property type="entry name" value="Lambda_DNA-bd_dom_sf"/>
</dbReference>
<dbReference type="Proteomes" id="UP001155380">
    <property type="component" value="Unassembled WGS sequence"/>
</dbReference>
<dbReference type="PROSITE" id="PS50932">
    <property type="entry name" value="HTH_LACI_2"/>
    <property type="match status" value="1"/>
</dbReference>
<evidence type="ECO:0000256" key="3">
    <source>
        <dbReference type="ARBA" id="ARBA00023163"/>
    </source>
</evidence>
<dbReference type="GO" id="GO:0000976">
    <property type="term" value="F:transcription cis-regulatory region binding"/>
    <property type="evidence" value="ECO:0007669"/>
    <property type="project" value="TreeGrafter"/>
</dbReference>
<evidence type="ECO:0000313" key="5">
    <source>
        <dbReference type="EMBL" id="MCO5959653.1"/>
    </source>
</evidence>
<dbReference type="InterPro" id="IPR028082">
    <property type="entry name" value="Peripla_BP_I"/>
</dbReference>
<dbReference type="SMART" id="SM00354">
    <property type="entry name" value="HTH_LACI"/>
    <property type="match status" value="1"/>
</dbReference>
<comment type="caution">
    <text evidence="5">The sequence shown here is derived from an EMBL/GenBank/DDBJ whole genome shotgun (WGS) entry which is preliminary data.</text>
</comment>
<dbReference type="CDD" id="cd01392">
    <property type="entry name" value="HTH_LacI"/>
    <property type="match status" value="1"/>
</dbReference>
<dbReference type="InterPro" id="IPR000843">
    <property type="entry name" value="HTH_LacI"/>
</dbReference>
<evidence type="ECO:0000259" key="4">
    <source>
        <dbReference type="PROSITE" id="PS50932"/>
    </source>
</evidence>
<dbReference type="SUPFAM" id="SSF47413">
    <property type="entry name" value="lambda repressor-like DNA-binding domains"/>
    <property type="match status" value="1"/>
</dbReference>